<evidence type="ECO:0000256" key="4">
    <source>
        <dbReference type="SAM" id="MobiDB-lite"/>
    </source>
</evidence>
<name>A0A5M9JZA6_MONFR</name>
<evidence type="ECO:0000313" key="6">
    <source>
        <dbReference type="Proteomes" id="UP000322873"/>
    </source>
</evidence>
<keyword evidence="6" id="KW-1185">Reference proteome</keyword>
<dbReference type="VEuPathDB" id="FungiDB:MFRU_002g04450"/>
<protein>
    <submittedName>
        <fullName evidence="5">Uncharacterized protein</fullName>
    </submittedName>
</protein>
<evidence type="ECO:0000256" key="3">
    <source>
        <dbReference type="ARBA" id="ARBA00022694"/>
    </source>
</evidence>
<feature type="compositionally biased region" description="Basic and acidic residues" evidence="4">
    <location>
        <begin position="247"/>
        <end position="279"/>
    </location>
</feature>
<reference evidence="5 6" key="1">
    <citation type="submission" date="2019-06" db="EMBL/GenBank/DDBJ databases">
        <title>Genome Sequence of the Brown Rot Fungal Pathogen Monilinia fructicola.</title>
        <authorList>
            <person name="De Miccolis Angelini R.M."/>
            <person name="Landi L."/>
            <person name="Abate D."/>
            <person name="Pollastro S."/>
            <person name="Romanazzi G."/>
            <person name="Faretra F."/>
        </authorList>
    </citation>
    <scope>NUCLEOTIDE SEQUENCE [LARGE SCALE GENOMIC DNA]</scope>
    <source>
        <strain evidence="5 6">Mfrc123</strain>
    </source>
</reference>
<dbReference type="GO" id="GO:0008033">
    <property type="term" value="P:tRNA processing"/>
    <property type="evidence" value="ECO:0007669"/>
    <property type="project" value="UniProtKB-KW"/>
</dbReference>
<comment type="similarity">
    <text evidence="2">Belongs to the eukaryotic/archaeal RNase P protein component 3 family.</text>
</comment>
<sequence>MLYDLNIPWSSSKDPLDLQRTISFLSELGYGTIALNHTHSGPLPSNIINPIPTTFPFTTPPKTVILRRCTLVVTDPSLNHRLSALSPAYDILAIRPTTEKAFLAACLSLTEHSLISLDLTQRFPFHFKPKPLMAAIHRGIRFEICYAQATMEDSNARKNFISNCLGIFRATRGRGIVISSEAKTALGARGPADVVNLMAVWGLGRERGMEGLGDNPRSVVINEGLKRSSFRGVVDVVYGGERRVTKDAEINETQRNKGKNGEKGKGKRKADEKEVRENEPPQISKRQAKKQKMEALKAAGSNSSSSNETTPIGETSFTVVDSHNTIKAKTNS</sequence>
<feature type="region of interest" description="Disordered" evidence="4">
    <location>
        <begin position="247"/>
        <end position="332"/>
    </location>
</feature>
<dbReference type="SUPFAM" id="SSF89550">
    <property type="entry name" value="PHP domain-like"/>
    <property type="match status" value="1"/>
</dbReference>
<dbReference type="AlphaFoldDB" id="A0A5M9JZA6"/>
<dbReference type="OrthoDB" id="17948at2759"/>
<proteinExistence type="inferred from homology"/>
<evidence type="ECO:0000256" key="1">
    <source>
        <dbReference type="ARBA" id="ARBA00004123"/>
    </source>
</evidence>
<dbReference type="PANTHER" id="PTHR13031:SF0">
    <property type="entry name" value="RIBONUCLEASE P PROTEIN SUBUNIT P30"/>
    <property type="match status" value="1"/>
</dbReference>
<accession>A0A5M9JZA6</accession>
<comment type="subcellular location">
    <subcellularLocation>
        <location evidence="1">Nucleus</location>
    </subcellularLocation>
</comment>
<feature type="compositionally biased region" description="Polar residues" evidence="4">
    <location>
        <begin position="300"/>
        <end position="332"/>
    </location>
</feature>
<dbReference type="GO" id="GO:0005655">
    <property type="term" value="C:nucleolar ribonuclease P complex"/>
    <property type="evidence" value="ECO:0007669"/>
    <property type="project" value="TreeGrafter"/>
</dbReference>
<dbReference type="Proteomes" id="UP000322873">
    <property type="component" value="Unassembled WGS sequence"/>
</dbReference>
<evidence type="ECO:0000313" key="5">
    <source>
        <dbReference type="EMBL" id="KAA8574878.1"/>
    </source>
</evidence>
<dbReference type="EMBL" id="VICG01000002">
    <property type="protein sequence ID" value="KAA8574878.1"/>
    <property type="molecule type" value="Genomic_DNA"/>
</dbReference>
<comment type="caution">
    <text evidence="5">The sequence shown here is derived from an EMBL/GenBank/DDBJ whole genome shotgun (WGS) entry which is preliminary data.</text>
</comment>
<dbReference type="InterPro" id="IPR016195">
    <property type="entry name" value="Pol/histidinol_Pase-like"/>
</dbReference>
<dbReference type="PANTHER" id="PTHR13031">
    <property type="entry name" value="RIBONUCLEASE P SUBUNIT P30"/>
    <property type="match status" value="1"/>
</dbReference>
<gene>
    <name evidence="5" type="ORF">EYC84_004120</name>
</gene>
<organism evidence="5 6">
    <name type="scientific">Monilinia fructicola</name>
    <name type="common">Brown rot fungus</name>
    <name type="synonym">Ciboria fructicola</name>
    <dbReference type="NCBI Taxonomy" id="38448"/>
    <lineage>
        <taxon>Eukaryota</taxon>
        <taxon>Fungi</taxon>
        <taxon>Dikarya</taxon>
        <taxon>Ascomycota</taxon>
        <taxon>Pezizomycotina</taxon>
        <taxon>Leotiomycetes</taxon>
        <taxon>Helotiales</taxon>
        <taxon>Sclerotiniaceae</taxon>
        <taxon>Monilinia</taxon>
    </lineage>
</organism>
<evidence type="ECO:0000256" key="2">
    <source>
        <dbReference type="ARBA" id="ARBA00007331"/>
    </source>
</evidence>
<dbReference type="Gene3D" id="3.20.20.140">
    <property type="entry name" value="Metal-dependent hydrolases"/>
    <property type="match status" value="1"/>
</dbReference>
<keyword evidence="3" id="KW-0819">tRNA processing</keyword>
<dbReference type="InterPro" id="IPR002738">
    <property type="entry name" value="RNase_P_p30"/>
</dbReference>
<dbReference type="Pfam" id="PF01876">
    <property type="entry name" value="RNase_P_p30"/>
    <property type="match status" value="1"/>
</dbReference>
<dbReference type="GO" id="GO:0003723">
    <property type="term" value="F:RNA binding"/>
    <property type="evidence" value="ECO:0007669"/>
    <property type="project" value="TreeGrafter"/>
</dbReference>